<dbReference type="InterPro" id="IPR014710">
    <property type="entry name" value="RmlC-like_jellyroll"/>
</dbReference>
<evidence type="ECO:0000259" key="1">
    <source>
        <dbReference type="Pfam" id="PF07883"/>
    </source>
</evidence>
<name>A0ABV3RA67_9SPHN</name>
<dbReference type="InterPro" id="IPR011051">
    <property type="entry name" value="RmlC_Cupin_sf"/>
</dbReference>
<comment type="caution">
    <text evidence="2">The sequence shown here is derived from an EMBL/GenBank/DDBJ whole genome shotgun (WGS) entry which is preliminary data.</text>
</comment>
<dbReference type="Pfam" id="PF07883">
    <property type="entry name" value="Cupin_2"/>
    <property type="match status" value="1"/>
</dbReference>
<dbReference type="InterPro" id="IPR047142">
    <property type="entry name" value="OryJ/VirC-like"/>
</dbReference>
<feature type="domain" description="Cupin type-2" evidence="1">
    <location>
        <begin position="78"/>
        <end position="146"/>
    </location>
</feature>
<evidence type="ECO:0000313" key="3">
    <source>
        <dbReference type="Proteomes" id="UP001556118"/>
    </source>
</evidence>
<gene>
    <name evidence="2" type="ORF">ABUH87_07235</name>
</gene>
<organism evidence="2 3">
    <name type="scientific">Novosphingobium rhizovicinum</name>
    <dbReference type="NCBI Taxonomy" id="3228928"/>
    <lineage>
        <taxon>Bacteria</taxon>
        <taxon>Pseudomonadati</taxon>
        <taxon>Pseudomonadota</taxon>
        <taxon>Alphaproteobacteria</taxon>
        <taxon>Sphingomonadales</taxon>
        <taxon>Sphingomonadaceae</taxon>
        <taxon>Novosphingobium</taxon>
    </lineage>
</organism>
<dbReference type="PANTHER" id="PTHR36156">
    <property type="entry name" value="SLR2101 PROTEIN"/>
    <property type="match status" value="1"/>
</dbReference>
<protein>
    <submittedName>
        <fullName evidence="2">Cupin domain-containing protein</fullName>
    </submittedName>
</protein>
<dbReference type="Gene3D" id="2.60.120.10">
    <property type="entry name" value="Jelly Rolls"/>
    <property type="match status" value="1"/>
</dbReference>
<sequence>MTETASGPRRVVAGLDAQGQSAVLADAPVSVLDLGAMRIAQLWTGALSSRADNAAPLQAATQSFRFEQMAEPIYSMMVAEYAPGQGRDDPGMHFTNTADHFYVIEGEVVLVLETGEVCLRAGDVGVIRGVVHGWRNDTQKPACLVTFVLPATPVMESAA</sequence>
<dbReference type="EMBL" id="JBFNXR010000021">
    <property type="protein sequence ID" value="MEW9854973.1"/>
    <property type="molecule type" value="Genomic_DNA"/>
</dbReference>
<keyword evidence="3" id="KW-1185">Reference proteome</keyword>
<dbReference type="InterPro" id="IPR013096">
    <property type="entry name" value="Cupin_2"/>
</dbReference>
<proteinExistence type="predicted"/>
<dbReference type="Proteomes" id="UP001556118">
    <property type="component" value="Unassembled WGS sequence"/>
</dbReference>
<accession>A0ABV3RA67</accession>
<dbReference type="RefSeq" id="WP_367771868.1">
    <property type="nucleotide sequence ID" value="NZ_JBFNXR010000021.1"/>
</dbReference>
<dbReference type="PANTHER" id="PTHR36156:SF2">
    <property type="entry name" value="CUPIN TYPE-2 DOMAIN-CONTAINING PROTEIN"/>
    <property type="match status" value="1"/>
</dbReference>
<evidence type="ECO:0000313" key="2">
    <source>
        <dbReference type="EMBL" id="MEW9854973.1"/>
    </source>
</evidence>
<dbReference type="SUPFAM" id="SSF51182">
    <property type="entry name" value="RmlC-like cupins"/>
    <property type="match status" value="1"/>
</dbReference>
<reference evidence="2 3" key="1">
    <citation type="submission" date="2024-06" db="EMBL/GenBank/DDBJ databases">
        <title>Novosphingobium rhizovicinus M1R2S20.</title>
        <authorList>
            <person name="Sun J.-Q."/>
        </authorList>
    </citation>
    <scope>NUCLEOTIDE SEQUENCE [LARGE SCALE GENOMIC DNA]</scope>
    <source>
        <strain evidence="2 3">M1R2S20</strain>
    </source>
</reference>